<name>A0A2H6KA44_9APIC</name>
<accession>A0A2H6KA44</accession>
<dbReference type="RefSeq" id="XP_028866098.1">
    <property type="nucleotide sequence ID" value="XM_029010265.1"/>
</dbReference>
<evidence type="ECO:0000259" key="1">
    <source>
        <dbReference type="Pfam" id="PF08241"/>
    </source>
</evidence>
<dbReference type="VEuPathDB" id="PiroplasmaDB:BOVATA_013480"/>
<dbReference type="EMBL" id="BDSA01000001">
    <property type="protein sequence ID" value="GBE59855.1"/>
    <property type="molecule type" value="Genomic_DNA"/>
</dbReference>
<reference evidence="2 3" key="1">
    <citation type="journal article" date="2017" name="BMC Genomics">
        <title>Whole-genome assembly of Babesia ovata and comparative genomics between closely related pathogens.</title>
        <authorList>
            <person name="Yamagishi J."/>
            <person name="Asada M."/>
            <person name="Hakimi H."/>
            <person name="Tanaka T.Q."/>
            <person name="Sugimoto C."/>
            <person name="Kawazu S."/>
        </authorList>
    </citation>
    <scope>NUCLEOTIDE SEQUENCE [LARGE SCALE GENOMIC DNA]</scope>
    <source>
        <strain evidence="2 3">Miyake</strain>
    </source>
</reference>
<sequence length="204" mass="23071">MLKCAKGHVLEVAAGTLESLKLYGGIESLTAVDKSVMMCFEMKRKVEDVKPDFPVTIICGDASDLPFENESFHTVVTSHALCSVEHPERSLDEIARVMKPSGRYFALERGRVYYRYLRSLLEWLKVYPNPAVPWKYGHFENRDPISLIKGCSELTVTDSEVFGYGINYAIVARRANSDKITEFANDPTPKEGAKIIYQYIPHTL</sequence>
<keyword evidence="2" id="KW-0808">Transferase</keyword>
<protein>
    <submittedName>
        <fullName evidence="2">Methyltransferase domain-containing protein</fullName>
    </submittedName>
</protein>
<keyword evidence="3" id="KW-1185">Reference proteome</keyword>
<dbReference type="Gene3D" id="3.40.50.150">
    <property type="entry name" value="Vaccinia Virus protein VP39"/>
    <property type="match status" value="1"/>
</dbReference>
<dbReference type="PANTHER" id="PTHR45036">
    <property type="entry name" value="METHYLTRANSFERASE LIKE 7B"/>
    <property type="match status" value="1"/>
</dbReference>
<dbReference type="InterPro" id="IPR052356">
    <property type="entry name" value="Thiol_S-MT"/>
</dbReference>
<evidence type="ECO:0000313" key="2">
    <source>
        <dbReference type="EMBL" id="GBE59855.1"/>
    </source>
</evidence>
<dbReference type="SUPFAM" id="SSF53335">
    <property type="entry name" value="S-adenosyl-L-methionine-dependent methyltransferases"/>
    <property type="match status" value="1"/>
</dbReference>
<dbReference type="OrthoDB" id="416496at2759"/>
<dbReference type="CDD" id="cd02440">
    <property type="entry name" value="AdoMet_MTases"/>
    <property type="match status" value="1"/>
</dbReference>
<dbReference type="Pfam" id="PF08241">
    <property type="entry name" value="Methyltransf_11"/>
    <property type="match status" value="1"/>
</dbReference>
<proteinExistence type="predicted"/>
<dbReference type="Proteomes" id="UP000236319">
    <property type="component" value="Unassembled WGS sequence"/>
</dbReference>
<organism evidence="2 3">
    <name type="scientific">Babesia ovata</name>
    <dbReference type="NCBI Taxonomy" id="189622"/>
    <lineage>
        <taxon>Eukaryota</taxon>
        <taxon>Sar</taxon>
        <taxon>Alveolata</taxon>
        <taxon>Apicomplexa</taxon>
        <taxon>Aconoidasida</taxon>
        <taxon>Piroplasmida</taxon>
        <taxon>Babesiidae</taxon>
        <taxon>Babesia</taxon>
    </lineage>
</organism>
<keyword evidence="2" id="KW-0489">Methyltransferase</keyword>
<dbReference type="InterPro" id="IPR029063">
    <property type="entry name" value="SAM-dependent_MTases_sf"/>
</dbReference>
<dbReference type="AlphaFoldDB" id="A0A2H6KA44"/>
<dbReference type="PANTHER" id="PTHR45036:SF1">
    <property type="entry name" value="METHYLTRANSFERASE LIKE 7A"/>
    <property type="match status" value="1"/>
</dbReference>
<dbReference type="GeneID" id="39873625"/>
<gene>
    <name evidence="2" type="ORF">BOVATA_013480</name>
</gene>
<evidence type="ECO:0000313" key="3">
    <source>
        <dbReference type="Proteomes" id="UP000236319"/>
    </source>
</evidence>
<dbReference type="GO" id="GO:0032259">
    <property type="term" value="P:methylation"/>
    <property type="evidence" value="ECO:0007669"/>
    <property type="project" value="UniProtKB-KW"/>
</dbReference>
<comment type="caution">
    <text evidence="2">The sequence shown here is derived from an EMBL/GenBank/DDBJ whole genome shotgun (WGS) entry which is preliminary data.</text>
</comment>
<dbReference type="GO" id="GO:0008757">
    <property type="term" value="F:S-adenosylmethionine-dependent methyltransferase activity"/>
    <property type="evidence" value="ECO:0007669"/>
    <property type="project" value="InterPro"/>
</dbReference>
<dbReference type="InterPro" id="IPR013216">
    <property type="entry name" value="Methyltransf_11"/>
</dbReference>
<feature type="domain" description="Methyltransferase type 11" evidence="1">
    <location>
        <begin position="10"/>
        <end position="105"/>
    </location>
</feature>